<dbReference type="eggNOG" id="COG1132">
    <property type="taxonomic scope" value="Bacteria"/>
</dbReference>
<dbReference type="InterPro" id="IPR027417">
    <property type="entry name" value="P-loop_NTPase"/>
</dbReference>
<keyword evidence="8 10" id="KW-1133">Transmembrane helix</keyword>
<evidence type="ECO:0000259" key="12">
    <source>
        <dbReference type="PROSITE" id="PS50929"/>
    </source>
</evidence>
<dbReference type="Gene3D" id="1.20.1560.10">
    <property type="entry name" value="ABC transporter type 1, transmembrane domain"/>
    <property type="match status" value="1"/>
</dbReference>
<dbReference type="InterPro" id="IPR036640">
    <property type="entry name" value="ABC1_TM_sf"/>
</dbReference>
<keyword evidence="6" id="KW-0788">Thiol protease</keyword>
<dbReference type="InterPro" id="IPR039421">
    <property type="entry name" value="Type_1_exporter"/>
</dbReference>
<evidence type="ECO:0000256" key="10">
    <source>
        <dbReference type="SAM" id="Phobius"/>
    </source>
</evidence>
<feature type="transmembrane region" description="Helical" evidence="10">
    <location>
        <begin position="236"/>
        <end position="258"/>
    </location>
</feature>
<evidence type="ECO:0000256" key="1">
    <source>
        <dbReference type="ARBA" id="ARBA00004651"/>
    </source>
</evidence>
<dbReference type="GO" id="GO:0005886">
    <property type="term" value="C:plasma membrane"/>
    <property type="evidence" value="ECO:0007669"/>
    <property type="project" value="UniProtKB-SubCell"/>
</dbReference>
<dbReference type="EMBL" id="AWTC01000029">
    <property type="protein sequence ID" value="EST10257.1"/>
    <property type="molecule type" value="Genomic_DNA"/>
</dbReference>
<keyword evidence="14" id="KW-1185">Reference proteome</keyword>
<evidence type="ECO:0000256" key="9">
    <source>
        <dbReference type="ARBA" id="ARBA00023136"/>
    </source>
</evidence>
<dbReference type="GO" id="GO:0140359">
    <property type="term" value="F:ABC-type transporter activity"/>
    <property type="evidence" value="ECO:0007669"/>
    <property type="project" value="InterPro"/>
</dbReference>
<keyword evidence="3" id="KW-1003">Cell membrane</keyword>
<dbReference type="PROSITE" id="PS00211">
    <property type="entry name" value="ABC_TRANSPORTER_1"/>
    <property type="match status" value="1"/>
</dbReference>
<dbReference type="Proteomes" id="UP000018296">
    <property type="component" value="Unassembled WGS sequence"/>
</dbReference>
<dbReference type="PATRIC" id="fig|1395513.3.peg.3676"/>
<dbReference type="InterPro" id="IPR003593">
    <property type="entry name" value="AAA+_ATPase"/>
</dbReference>
<keyword evidence="6" id="KW-0378">Hydrolase</keyword>
<evidence type="ECO:0000256" key="3">
    <source>
        <dbReference type="ARBA" id="ARBA00022475"/>
    </source>
</evidence>
<dbReference type="PANTHER" id="PTHR24221:SF654">
    <property type="entry name" value="ATP-BINDING CASSETTE SUB-FAMILY B MEMBER 6"/>
    <property type="match status" value="1"/>
</dbReference>
<dbReference type="RefSeq" id="WP_023511804.1">
    <property type="nucleotide sequence ID" value="NZ_AWTC01000029.1"/>
</dbReference>
<feature type="transmembrane region" description="Helical" evidence="10">
    <location>
        <begin position="48"/>
        <end position="69"/>
    </location>
</feature>
<keyword evidence="7 13" id="KW-0067">ATP-binding</keyword>
<evidence type="ECO:0000256" key="4">
    <source>
        <dbReference type="ARBA" id="ARBA00022692"/>
    </source>
</evidence>
<dbReference type="GO" id="GO:0008234">
    <property type="term" value="F:cysteine-type peptidase activity"/>
    <property type="evidence" value="ECO:0007669"/>
    <property type="project" value="UniProtKB-KW"/>
</dbReference>
<dbReference type="InterPro" id="IPR003439">
    <property type="entry name" value="ABC_transporter-like_ATP-bd"/>
</dbReference>
<feature type="transmembrane region" description="Helical" evidence="10">
    <location>
        <begin position="123"/>
        <end position="146"/>
    </location>
</feature>
<keyword evidence="5" id="KW-0547">Nucleotide-binding</keyword>
<gene>
    <name evidence="13" type="ORF">P343_18215</name>
</gene>
<reference evidence="13 14" key="1">
    <citation type="journal article" date="2013" name="Genome Announc.">
        <title>Genome Sequence of Sporolactobacillus laevolacticus DSM442, an Efficient Polymer-Grade D-Lactate Producer from Agricultural Waste Cottonseed as a Nitrogen Source.</title>
        <authorList>
            <person name="Wang H."/>
            <person name="Wang L."/>
            <person name="Ju J."/>
            <person name="Yu B."/>
            <person name="Ma Y."/>
        </authorList>
    </citation>
    <scope>NUCLEOTIDE SEQUENCE [LARGE SCALE GENOMIC DNA]</scope>
    <source>
        <strain evidence="13 14">DSM 442</strain>
    </source>
</reference>
<dbReference type="Pfam" id="PF00005">
    <property type="entry name" value="ABC_tran"/>
    <property type="match status" value="1"/>
</dbReference>
<dbReference type="SUPFAM" id="SSF90123">
    <property type="entry name" value="ABC transporter transmembrane region"/>
    <property type="match status" value="1"/>
</dbReference>
<organism evidence="13 14">
    <name type="scientific">Sporolactobacillus laevolacticus DSM 442</name>
    <dbReference type="NCBI Taxonomy" id="1395513"/>
    <lineage>
        <taxon>Bacteria</taxon>
        <taxon>Bacillati</taxon>
        <taxon>Bacillota</taxon>
        <taxon>Bacilli</taxon>
        <taxon>Bacillales</taxon>
        <taxon>Sporolactobacillaceae</taxon>
        <taxon>Sporolactobacillus</taxon>
    </lineage>
</organism>
<feature type="domain" description="ABC transmembrane type-1" evidence="12">
    <location>
        <begin position="19"/>
        <end position="293"/>
    </location>
</feature>
<comment type="subcellular location">
    <subcellularLocation>
        <location evidence="1">Cell membrane</location>
        <topology evidence="1">Multi-pass membrane protein</topology>
    </subcellularLocation>
</comment>
<keyword evidence="6" id="KW-0645">Protease</keyword>
<accession>V6ITU7</accession>
<feature type="transmembrane region" description="Helical" evidence="10">
    <location>
        <begin position="264"/>
        <end position="289"/>
    </location>
</feature>
<keyword evidence="4 10" id="KW-0812">Transmembrane</keyword>
<dbReference type="SMART" id="SM00382">
    <property type="entry name" value="AAA"/>
    <property type="match status" value="1"/>
</dbReference>
<evidence type="ECO:0000313" key="14">
    <source>
        <dbReference type="Proteomes" id="UP000018296"/>
    </source>
</evidence>
<protein>
    <submittedName>
        <fullName evidence="13">ABC transporter ATP-binding protein</fullName>
    </submittedName>
</protein>
<dbReference type="OrthoDB" id="9802264at2"/>
<dbReference type="PROSITE" id="PS50893">
    <property type="entry name" value="ABC_TRANSPORTER_2"/>
    <property type="match status" value="1"/>
</dbReference>
<dbReference type="PROSITE" id="PS50929">
    <property type="entry name" value="ABC_TM1F"/>
    <property type="match status" value="1"/>
</dbReference>
<evidence type="ECO:0000256" key="6">
    <source>
        <dbReference type="ARBA" id="ARBA00022807"/>
    </source>
</evidence>
<dbReference type="InterPro" id="IPR017871">
    <property type="entry name" value="ABC_transporter-like_CS"/>
</dbReference>
<dbReference type="Gene3D" id="3.40.50.300">
    <property type="entry name" value="P-loop containing nucleotide triphosphate hydrolases"/>
    <property type="match status" value="1"/>
</dbReference>
<dbReference type="GO" id="GO:0034040">
    <property type="term" value="F:ATPase-coupled lipid transmembrane transporter activity"/>
    <property type="evidence" value="ECO:0007669"/>
    <property type="project" value="TreeGrafter"/>
</dbReference>
<keyword evidence="9 10" id="KW-0472">Membrane</keyword>
<name>V6ITU7_9BACL</name>
<proteinExistence type="predicted"/>
<dbReference type="Pfam" id="PF00664">
    <property type="entry name" value="ABC_membrane"/>
    <property type="match status" value="1"/>
</dbReference>
<comment type="caution">
    <text evidence="13">The sequence shown here is derived from an EMBL/GenBank/DDBJ whole genome shotgun (WGS) entry which is preliminary data.</text>
</comment>
<dbReference type="FunFam" id="3.40.50.300:FF:000299">
    <property type="entry name" value="ABC transporter ATP-binding protein/permease"/>
    <property type="match status" value="1"/>
</dbReference>
<dbReference type="SUPFAM" id="SSF52540">
    <property type="entry name" value="P-loop containing nucleoside triphosphate hydrolases"/>
    <property type="match status" value="1"/>
</dbReference>
<evidence type="ECO:0000259" key="11">
    <source>
        <dbReference type="PROSITE" id="PS50893"/>
    </source>
</evidence>
<feature type="transmembrane region" description="Helical" evidence="10">
    <location>
        <begin position="152"/>
        <end position="172"/>
    </location>
</feature>
<dbReference type="STRING" id="1395513.P343_18215"/>
<dbReference type="PANTHER" id="PTHR24221">
    <property type="entry name" value="ATP-BINDING CASSETTE SUB-FAMILY B"/>
    <property type="match status" value="1"/>
</dbReference>
<keyword evidence="2" id="KW-0813">Transport</keyword>
<evidence type="ECO:0000313" key="13">
    <source>
        <dbReference type="EMBL" id="EST10257.1"/>
    </source>
</evidence>
<feature type="domain" description="ABC transporter" evidence="11">
    <location>
        <begin position="326"/>
        <end position="558"/>
    </location>
</feature>
<evidence type="ECO:0000256" key="2">
    <source>
        <dbReference type="ARBA" id="ARBA00022448"/>
    </source>
</evidence>
<evidence type="ECO:0000256" key="5">
    <source>
        <dbReference type="ARBA" id="ARBA00022741"/>
    </source>
</evidence>
<dbReference type="GO" id="GO:0005524">
    <property type="term" value="F:ATP binding"/>
    <property type="evidence" value="ECO:0007669"/>
    <property type="project" value="UniProtKB-KW"/>
</dbReference>
<dbReference type="InterPro" id="IPR011527">
    <property type="entry name" value="ABC1_TM_dom"/>
</dbReference>
<dbReference type="GO" id="GO:0016887">
    <property type="term" value="F:ATP hydrolysis activity"/>
    <property type="evidence" value="ECO:0007669"/>
    <property type="project" value="InterPro"/>
</dbReference>
<evidence type="ECO:0000256" key="7">
    <source>
        <dbReference type="ARBA" id="ARBA00022840"/>
    </source>
</evidence>
<evidence type="ECO:0000256" key="8">
    <source>
        <dbReference type="ARBA" id="ARBA00022989"/>
    </source>
</evidence>
<sequence length="562" mass="63732">MKHLKKLMKNNKLMVSSYLFLGIVLAFLNNYSATYFQKLIDKFNDGSLSIGLIAIYGTLLILLSVLSYVDEYPGRKLEHGIYLNLKLMALHKINKIDYLVYQTIGTGKLIQRIENGAAAGKGILFDFAFTLVRDIIPSIIFSMIFILTINKMVMLTILAGYIVVFTITNLLLKVLYRIKERILTNEEKLNHFLVRGFMEMVIFRLNKRFNDELKKAREAKDEIVTAKVKMTLIHEAFFAIFALLIIFVKIAIIMFGWITGSLSIGAIVALISLVDHAYTPIAIFNVLFVQYKLDKTAFKRYEEFLDSPDDKQLTHGTPVSLINGNISFHQLRFNYGNRTIVKNLNLSIKKGESVAFVGESGSGKSTIVKLLVGLLKPDGGEILVDGYSFSSISLNSYYDQIAYVPQESPVFDGTLRENIVFDRVVEDKKIIKILNKVGLNELYHKLEKGLDTELGERGQALSGGERQRLALARLWFSDAKLIILDEATSAMDNLTEESVMAQLAELLHDKTVIVIAHRLNIIRNFKRIIAFKNGEIIGQGDFPTLLETNPYFHELYYAHLRK</sequence>
<dbReference type="AlphaFoldDB" id="V6ITU7"/>